<comment type="caution">
    <text evidence="9">The sequence shown here is derived from an EMBL/GenBank/DDBJ whole genome shotgun (WGS) entry which is preliminary data.</text>
</comment>
<dbReference type="Proteomes" id="UP001296993">
    <property type="component" value="Unassembled WGS sequence"/>
</dbReference>
<evidence type="ECO:0000256" key="2">
    <source>
        <dbReference type="ARBA" id="ARBA00005417"/>
    </source>
</evidence>
<dbReference type="Pfam" id="PF00005">
    <property type="entry name" value="ABC_tran"/>
    <property type="match status" value="1"/>
</dbReference>
<dbReference type="GO" id="GO:0005524">
    <property type="term" value="F:ATP binding"/>
    <property type="evidence" value="ECO:0007669"/>
    <property type="project" value="UniProtKB-KW"/>
</dbReference>
<evidence type="ECO:0000256" key="5">
    <source>
        <dbReference type="ARBA" id="ARBA00022741"/>
    </source>
</evidence>
<dbReference type="EMBL" id="JAGIOF010000001">
    <property type="protein sequence ID" value="MBP2385008.1"/>
    <property type="molecule type" value="Genomic_DNA"/>
</dbReference>
<dbReference type="CDD" id="cd03257">
    <property type="entry name" value="ABC_NikE_OppD_transporters"/>
    <property type="match status" value="1"/>
</dbReference>
<evidence type="ECO:0000256" key="1">
    <source>
        <dbReference type="ARBA" id="ARBA00004202"/>
    </source>
</evidence>
<dbReference type="NCBIfam" id="TIGR01727">
    <property type="entry name" value="oligo_HPY"/>
    <property type="match status" value="1"/>
</dbReference>
<keyword evidence="5" id="KW-0547">Nucleotide-binding</keyword>
<dbReference type="InterPro" id="IPR027417">
    <property type="entry name" value="P-loop_NTPase"/>
</dbReference>
<dbReference type="InterPro" id="IPR003439">
    <property type="entry name" value="ABC_transporter-like_ATP-bd"/>
</dbReference>
<dbReference type="InterPro" id="IPR017871">
    <property type="entry name" value="ABC_transporter-like_CS"/>
</dbReference>
<dbReference type="Gene3D" id="3.40.50.300">
    <property type="entry name" value="P-loop containing nucleotide triphosphate hydrolases"/>
    <property type="match status" value="1"/>
</dbReference>
<dbReference type="Pfam" id="PF08352">
    <property type="entry name" value="oligo_HPY"/>
    <property type="match status" value="1"/>
</dbReference>
<organism evidence="9 10">
    <name type="scientific">Paeniglutamicibacter kerguelensis</name>
    <dbReference type="NCBI Taxonomy" id="254788"/>
    <lineage>
        <taxon>Bacteria</taxon>
        <taxon>Bacillati</taxon>
        <taxon>Actinomycetota</taxon>
        <taxon>Actinomycetes</taxon>
        <taxon>Micrococcales</taxon>
        <taxon>Micrococcaceae</taxon>
        <taxon>Paeniglutamicibacter</taxon>
    </lineage>
</organism>
<protein>
    <submittedName>
        <fullName evidence="9">Oligopeptide/dipeptide ABC transporter ATP-binding protein</fullName>
    </submittedName>
</protein>
<keyword evidence="3" id="KW-0813">Transport</keyword>
<evidence type="ECO:0000256" key="6">
    <source>
        <dbReference type="ARBA" id="ARBA00022840"/>
    </source>
</evidence>
<dbReference type="PANTHER" id="PTHR43297:SF2">
    <property type="entry name" value="DIPEPTIDE TRANSPORT ATP-BINDING PROTEIN DPPD"/>
    <property type="match status" value="1"/>
</dbReference>
<evidence type="ECO:0000313" key="9">
    <source>
        <dbReference type="EMBL" id="MBP2385008.1"/>
    </source>
</evidence>
<dbReference type="InterPro" id="IPR013563">
    <property type="entry name" value="Oligopep_ABC_C"/>
</dbReference>
<evidence type="ECO:0000259" key="8">
    <source>
        <dbReference type="PROSITE" id="PS50893"/>
    </source>
</evidence>
<keyword evidence="10" id="KW-1185">Reference proteome</keyword>
<dbReference type="InterPro" id="IPR050388">
    <property type="entry name" value="ABC_Ni/Peptide_Import"/>
</dbReference>
<proteinExistence type="inferred from homology"/>
<dbReference type="PROSITE" id="PS00211">
    <property type="entry name" value="ABC_TRANSPORTER_1"/>
    <property type="match status" value="1"/>
</dbReference>
<reference evidence="9 10" key="1">
    <citation type="submission" date="2021-03" db="EMBL/GenBank/DDBJ databases">
        <title>Sequencing the genomes of 1000 actinobacteria strains.</title>
        <authorList>
            <person name="Klenk H.-P."/>
        </authorList>
    </citation>
    <scope>NUCLEOTIDE SEQUENCE [LARGE SCALE GENOMIC DNA]</scope>
    <source>
        <strain evidence="9 10">DSM 15797</strain>
    </source>
</reference>
<dbReference type="InterPro" id="IPR003593">
    <property type="entry name" value="AAA+_ATPase"/>
</dbReference>
<feature type="domain" description="ABC transporter" evidence="8">
    <location>
        <begin position="23"/>
        <end position="274"/>
    </location>
</feature>
<keyword evidence="7" id="KW-0472">Membrane</keyword>
<evidence type="ECO:0000256" key="7">
    <source>
        <dbReference type="ARBA" id="ARBA00023136"/>
    </source>
</evidence>
<dbReference type="SUPFAM" id="SSF52540">
    <property type="entry name" value="P-loop containing nucleoside triphosphate hydrolases"/>
    <property type="match status" value="1"/>
</dbReference>
<name>A0ABS4X9F4_9MICC</name>
<comment type="subcellular location">
    <subcellularLocation>
        <location evidence="1">Cell membrane</location>
        <topology evidence="1">Peripheral membrane protein</topology>
    </subcellularLocation>
</comment>
<accession>A0ABS4X9F4</accession>
<keyword evidence="6 9" id="KW-0067">ATP-binding</keyword>
<evidence type="ECO:0000256" key="4">
    <source>
        <dbReference type="ARBA" id="ARBA00022475"/>
    </source>
</evidence>
<sequence length="353" mass="38165">MGTHQLATPAANAATDPADDVLLRVKDLEVEFNTTRGIATAVNGMNFEVKRGQALGILGESGSGKSVTARAIMGILDMPPAHIPRGEILLEGEDLLTVTPKRHRQLVGSRVSMVFQDALTALNPVHPVGRQIGELYRVHRGYSRRDAKAAAIKMMDRVKIPAAVKRVNDYPHQFSGGMRQRIVIAMALALDPVLLIADEPTTALDVTVQAQILELLKEQQEERNMGLILITHDISVVKEVTDQVAVMYAGRVVEHGPTAEVLNRPGHPYSRGLAASIAGEELKGQRLPAIPGTPPDLLNLPAGCSFANRCSFVTDNCLESIPALETIEASRHIDTARHSACFHTPKVLAHVNV</sequence>
<dbReference type="RefSeq" id="WP_342592688.1">
    <property type="nucleotide sequence ID" value="NZ_JAGIOF010000001.1"/>
</dbReference>
<dbReference type="PANTHER" id="PTHR43297">
    <property type="entry name" value="OLIGOPEPTIDE TRANSPORT ATP-BINDING PROTEIN APPD"/>
    <property type="match status" value="1"/>
</dbReference>
<evidence type="ECO:0000256" key="3">
    <source>
        <dbReference type="ARBA" id="ARBA00022448"/>
    </source>
</evidence>
<dbReference type="PROSITE" id="PS50893">
    <property type="entry name" value="ABC_TRANSPORTER_2"/>
    <property type="match status" value="1"/>
</dbReference>
<comment type="similarity">
    <text evidence="2">Belongs to the ABC transporter superfamily.</text>
</comment>
<gene>
    <name evidence="9" type="ORF">JOF47_000519</name>
</gene>
<keyword evidence="4" id="KW-1003">Cell membrane</keyword>
<evidence type="ECO:0000313" key="10">
    <source>
        <dbReference type="Proteomes" id="UP001296993"/>
    </source>
</evidence>
<dbReference type="SMART" id="SM00382">
    <property type="entry name" value="AAA"/>
    <property type="match status" value="1"/>
</dbReference>